<evidence type="ECO:0000313" key="8">
    <source>
        <dbReference type="Proteomes" id="UP000223606"/>
    </source>
</evidence>
<feature type="domain" description="Thioredoxin" evidence="6">
    <location>
        <begin position="22"/>
        <end position="188"/>
    </location>
</feature>
<keyword evidence="4" id="KW-1015">Disulfide bond</keyword>
<protein>
    <submittedName>
        <fullName evidence="7">Putative peroxiredoxin bcp</fullName>
        <ecNumber evidence="7">1.11.1.15</ecNumber>
    </submittedName>
</protein>
<dbReference type="GO" id="GO:0045454">
    <property type="term" value="P:cell redox homeostasis"/>
    <property type="evidence" value="ECO:0007669"/>
    <property type="project" value="TreeGrafter"/>
</dbReference>
<keyword evidence="8" id="KW-1185">Reference proteome</keyword>
<reference evidence="8" key="1">
    <citation type="submission" date="2017-09" db="EMBL/GenBank/DDBJ databases">
        <title>Genome sequence of Nannocystis excedens DSM 71.</title>
        <authorList>
            <person name="Blom J."/>
        </authorList>
    </citation>
    <scope>NUCLEOTIDE SEQUENCE [LARGE SCALE GENOMIC DNA]</scope>
    <source>
        <strain evidence="8">type strain: E19</strain>
    </source>
</reference>
<dbReference type="GO" id="GO:0034599">
    <property type="term" value="P:cellular response to oxidative stress"/>
    <property type="evidence" value="ECO:0007669"/>
    <property type="project" value="TreeGrafter"/>
</dbReference>
<dbReference type="PANTHER" id="PTHR42801:SF21">
    <property type="entry name" value="BCPB PROTEIN"/>
    <property type="match status" value="1"/>
</dbReference>
<dbReference type="KEGG" id="hdi:HDIA_3499"/>
<dbReference type="PANTHER" id="PTHR42801">
    <property type="entry name" value="THIOREDOXIN-DEPENDENT PEROXIDE REDUCTASE"/>
    <property type="match status" value="1"/>
</dbReference>
<keyword evidence="1 7" id="KW-0575">Peroxidase</keyword>
<dbReference type="InterPro" id="IPR013740">
    <property type="entry name" value="Redoxin"/>
</dbReference>
<evidence type="ECO:0000256" key="5">
    <source>
        <dbReference type="ARBA" id="ARBA00023284"/>
    </source>
</evidence>
<evidence type="ECO:0000256" key="1">
    <source>
        <dbReference type="ARBA" id="ARBA00022559"/>
    </source>
</evidence>
<keyword evidence="2" id="KW-0049">Antioxidant</keyword>
<evidence type="ECO:0000259" key="6">
    <source>
        <dbReference type="PROSITE" id="PS51352"/>
    </source>
</evidence>
<keyword evidence="3 7" id="KW-0560">Oxidoreductase</keyword>
<dbReference type="GO" id="GO:0005737">
    <property type="term" value="C:cytoplasm"/>
    <property type="evidence" value="ECO:0007669"/>
    <property type="project" value="TreeGrafter"/>
</dbReference>
<organism evidence="7 8">
    <name type="scientific">Hartmannibacter diazotrophicus</name>
    <dbReference type="NCBI Taxonomy" id="1482074"/>
    <lineage>
        <taxon>Bacteria</taxon>
        <taxon>Pseudomonadati</taxon>
        <taxon>Pseudomonadota</taxon>
        <taxon>Alphaproteobacteria</taxon>
        <taxon>Hyphomicrobiales</taxon>
        <taxon>Pleomorphomonadaceae</taxon>
        <taxon>Hartmannibacter</taxon>
    </lineage>
</organism>
<gene>
    <name evidence="7" type="primary">bcp_4</name>
    <name evidence="7" type="ORF">HDIA_3499</name>
</gene>
<dbReference type="Proteomes" id="UP000223606">
    <property type="component" value="Chromosome 1"/>
</dbReference>
<dbReference type="RefSeq" id="WP_099557352.1">
    <property type="nucleotide sequence ID" value="NZ_LT960614.1"/>
</dbReference>
<keyword evidence="5" id="KW-0676">Redox-active center</keyword>
<dbReference type="Pfam" id="PF08534">
    <property type="entry name" value="Redoxin"/>
    <property type="match status" value="1"/>
</dbReference>
<dbReference type="InterPro" id="IPR050924">
    <property type="entry name" value="Peroxiredoxin_BCP/PrxQ"/>
</dbReference>
<evidence type="ECO:0000256" key="2">
    <source>
        <dbReference type="ARBA" id="ARBA00022862"/>
    </source>
</evidence>
<sequence length="189" mass="20540">MSPLTTLPPDLPEPTDDGSARHLLGMAWPDIALPLTDGSALDRTRIAAAARTVIYAYPRTGVPGEPLPTGWDEIPGARGCSPQSCAFRDHHAELAALDAQVFGLSTQTTDFQKEAAERLHLPFPLASDADLAVTKALDLPTFTVDDMTLVRRLTMIVEAGQIVHIFYPVFPPDRNAEDVIAWLEDHPAH</sequence>
<dbReference type="EC" id="1.11.1.15" evidence="7"/>
<dbReference type="OrthoDB" id="5296483at2"/>
<dbReference type="InterPro" id="IPR013766">
    <property type="entry name" value="Thioredoxin_domain"/>
</dbReference>
<proteinExistence type="predicted"/>
<evidence type="ECO:0000256" key="4">
    <source>
        <dbReference type="ARBA" id="ARBA00023157"/>
    </source>
</evidence>
<dbReference type="InterPro" id="IPR036249">
    <property type="entry name" value="Thioredoxin-like_sf"/>
</dbReference>
<evidence type="ECO:0000313" key="7">
    <source>
        <dbReference type="EMBL" id="SON57040.1"/>
    </source>
</evidence>
<dbReference type="GO" id="GO:0008379">
    <property type="term" value="F:thioredoxin peroxidase activity"/>
    <property type="evidence" value="ECO:0007669"/>
    <property type="project" value="TreeGrafter"/>
</dbReference>
<name>A0A2C9DA43_9HYPH</name>
<dbReference type="SUPFAM" id="SSF52833">
    <property type="entry name" value="Thioredoxin-like"/>
    <property type="match status" value="1"/>
</dbReference>
<dbReference type="Gene3D" id="3.40.30.10">
    <property type="entry name" value="Glutaredoxin"/>
    <property type="match status" value="1"/>
</dbReference>
<dbReference type="EMBL" id="LT960614">
    <property type="protein sequence ID" value="SON57040.1"/>
    <property type="molecule type" value="Genomic_DNA"/>
</dbReference>
<dbReference type="CDD" id="cd03017">
    <property type="entry name" value="PRX_BCP"/>
    <property type="match status" value="1"/>
</dbReference>
<dbReference type="AlphaFoldDB" id="A0A2C9DA43"/>
<accession>A0A2C9DA43</accession>
<dbReference type="PROSITE" id="PS51352">
    <property type="entry name" value="THIOREDOXIN_2"/>
    <property type="match status" value="1"/>
</dbReference>
<evidence type="ECO:0000256" key="3">
    <source>
        <dbReference type="ARBA" id="ARBA00023002"/>
    </source>
</evidence>